<keyword evidence="2" id="KW-1185">Reference proteome</keyword>
<evidence type="ECO:0000313" key="2">
    <source>
        <dbReference type="Proteomes" id="UP001458880"/>
    </source>
</evidence>
<name>A0AAW1K206_POPJA</name>
<reference evidence="1 2" key="1">
    <citation type="journal article" date="2024" name="BMC Genomics">
        <title>De novo assembly and annotation of Popillia japonica's genome with initial clues to its potential as an invasive pest.</title>
        <authorList>
            <person name="Cucini C."/>
            <person name="Boschi S."/>
            <person name="Funari R."/>
            <person name="Cardaioli E."/>
            <person name="Iannotti N."/>
            <person name="Marturano G."/>
            <person name="Paoli F."/>
            <person name="Bruttini M."/>
            <person name="Carapelli A."/>
            <person name="Frati F."/>
            <person name="Nardi F."/>
        </authorList>
    </citation>
    <scope>NUCLEOTIDE SEQUENCE [LARGE SCALE GENOMIC DNA]</scope>
    <source>
        <strain evidence="1">DMR45628</strain>
    </source>
</reference>
<gene>
    <name evidence="1" type="ORF">QE152_g24998</name>
</gene>
<protein>
    <submittedName>
        <fullName evidence="1">Uncharacterized protein</fullName>
    </submittedName>
</protein>
<dbReference type="AlphaFoldDB" id="A0AAW1K206"/>
<comment type="caution">
    <text evidence="1">The sequence shown here is derived from an EMBL/GenBank/DDBJ whole genome shotgun (WGS) entry which is preliminary data.</text>
</comment>
<sequence>MLALFTQQTDVQNWLAADDEGYHNINDEEILEHATTSRAVEQESCNEDESDREEILPKHMHSAALEALDTIRQYVEQPDSSTPMEIIWIKKWRDMRQPEKGPH</sequence>
<dbReference type="EMBL" id="JASPKY010000266">
    <property type="protein sequence ID" value="KAK9712235.1"/>
    <property type="molecule type" value="Genomic_DNA"/>
</dbReference>
<evidence type="ECO:0000313" key="1">
    <source>
        <dbReference type="EMBL" id="KAK9712235.1"/>
    </source>
</evidence>
<accession>A0AAW1K206</accession>
<organism evidence="1 2">
    <name type="scientific">Popillia japonica</name>
    <name type="common">Japanese beetle</name>
    <dbReference type="NCBI Taxonomy" id="7064"/>
    <lineage>
        <taxon>Eukaryota</taxon>
        <taxon>Metazoa</taxon>
        <taxon>Ecdysozoa</taxon>
        <taxon>Arthropoda</taxon>
        <taxon>Hexapoda</taxon>
        <taxon>Insecta</taxon>
        <taxon>Pterygota</taxon>
        <taxon>Neoptera</taxon>
        <taxon>Endopterygota</taxon>
        <taxon>Coleoptera</taxon>
        <taxon>Polyphaga</taxon>
        <taxon>Scarabaeiformia</taxon>
        <taxon>Scarabaeidae</taxon>
        <taxon>Rutelinae</taxon>
        <taxon>Popillia</taxon>
    </lineage>
</organism>
<dbReference type="Proteomes" id="UP001458880">
    <property type="component" value="Unassembled WGS sequence"/>
</dbReference>
<proteinExistence type="predicted"/>